<dbReference type="PANTHER" id="PTHR47894">
    <property type="entry name" value="HTH-TYPE TRANSCRIPTIONAL REGULATOR GADX"/>
    <property type="match status" value="1"/>
</dbReference>
<protein>
    <recommendedName>
        <fullName evidence="2">HTH-type transcriptional regulator AraC-type N-terminal domain-containing protein</fullName>
    </recommendedName>
</protein>
<comment type="caution">
    <text evidence="3">The sequence shown here is derived from an EMBL/GenBank/DDBJ whole genome shotgun (WGS) entry which is preliminary data.</text>
</comment>
<sequence>MNTDKQTMKQIISQDADVLRSLESATKDLGFDLEEEVIKLGLPPSLLNDPDLFVPSQLFNCLLERIAKSLNCYDLGIQMAKHLSAPHLGLPTRVMSLCQNVKQALDKATHYSAFYRDTGPWQYQVSDETVKVFKVQDCEDQQKYLQRSLFGTAQMYSLIIKLCDSQWKPASVSFSHKNPSGKFAQTYHDFFDCPVLFDQAFEGISFDAEHLNDAIVSADNELLFNIEQHIESLNKEILCGGDILSNARQIINQRLNFANCTLEEVAQFLSLSPNDFSKRLEQRAISFISLLEEQVCEKANFYLTQLNAPTELILSTLMPGNEPRLNELLMDKIAASSQW</sequence>
<proteinExistence type="predicted"/>
<reference evidence="3 4" key="1">
    <citation type="submission" date="2024-04" db="EMBL/GenBank/DDBJ databases">
        <title>Draft genome sequence of Sessilibacter corallicola NBRC 116591.</title>
        <authorList>
            <person name="Miyakawa T."/>
            <person name="Kusuya Y."/>
            <person name="Miura T."/>
        </authorList>
    </citation>
    <scope>NUCLEOTIDE SEQUENCE [LARGE SCALE GENOMIC DNA]</scope>
    <source>
        <strain evidence="3 4">KU-00831-HH</strain>
    </source>
</reference>
<dbReference type="PANTHER" id="PTHR47894:SF4">
    <property type="entry name" value="HTH-TYPE TRANSCRIPTIONAL REGULATOR GADX"/>
    <property type="match status" value="1"/>
</dbReference>
<dbReference type="Proteomes" id="UP001465153">
    <property type="component" value="Unassembled WGS sequence"/>
</dbReference>
<gene>
    <name evidence="3" type="ORF">NBRC116591_13960</name>
</gene>
<dbReference type="InterPro" id="IPR032687">
    <property type="entry name" value="AraC-type_N"/>
</dbReference>
<evidence type="ECO:0000313" key="3">
    <source>
        <dbReference type="EMBL" id="GAA6167586.1"/>
    </source>
</evidence>
<organism evidence="3 4">
    <name type="scientific">Sessilibacter corallicola</name>
    <dbReference type="NCBI Taxonomy" id="2904075"/>
    <lineage>
        <taxon>Bacteria</taxon>
        <taxon>Pseudomonadati</taxon>
        <taxon>Pseudomonadota</taxon>
        <taxon>Gammaproteobacteria</taxon>
        <taxon>Cellvibrionales</taxon>
        <taxon>Cellvibrionaceae</taxon>
        <taxon>Sessilibacter</taxon>
    </lineage>
</organism>
<name>A0ABQ0A7F5_9GAMM</name>
<dbReference type="EMBL" id="BAABWN010000004">
    <property type="protein sequence ID" value="GAA6167586.1"/>
    <property type="molecule type" value="Genomic_DNA"/>
</dbReference>
<evidence type="ECO:0000313" key="4">
    <source>
        <dbReference type="Proteomes" id="UP001465153"/>
    </source>
</evidence>
<keyword evidence="4" id="KW-1185">Reference proteome</keyword>
<accession>A0ABQ0A7F5</accession>
<evidence type="ECO:0000259" key="2">
    <source>
        <dbReference type="Pfam" id="PF12625"/>
    </source>
</evidence>
<dbReference type="Pfam" id="PF12625">
    <property type="entry name" value="Arabinose_bd"/>
    <property type="match status" value="1"/>
</dbReference>
<evidence type="ECO:0000256" key="1">
    <source>
        <dbReference type="ARBA" id="ARBA00023125"/>
    </source>
</evidence>
<feature type="domain" description="HTH-type transcriptional regulator AraC-type N-terminal" evidence="2">
    <location>
        <begin position="30"/>
        <end position="212"/>
    </location>
</feature>
<keyword evidence="1" id="KW-0238">DNA-binding</keyword>